<name>A0A480AJ00_9BURK</name>
<sequence length="186" mass="20888">MAIKATIYKATLQIADMDRNLYGEHALTVPLQPSETEERLMVRLLAYALNVPMDDLHGTLQLARGMADADEPDLWHKDLSDQLLHWIEVGQPDDRRLAKACGKARRVSLYCYSHSAAIWYAGIANKITRLRNLDIWQLPHTQSQALAAMAQRSMQLQVSIQDGHVYVSDGNASVEVLPQRLWQGGA</sequence>
<dbReference type="PANTHER" id="PTHR38784:SF1">
    <property type="entry name" value="SUCROSE PHOSPHORYLASE"/>
    <property type="match status" value="1"/>
</dbReference>
<proteinExistence type="predicted"/>
<dbReference type="SMART" id="SM01322">
    <property type="entry name" value="YaeQ"/>
    <property type="match status" value="1"/>
</dbReference>
<dbReference type="OrthoDB" id="5293309at2"/>
<gene>
    <name evidence="1" type="ORF">AQPW35_07900</name>
</gene>
<comment type="caution">
    <text evidence="1">The sequence shown here is derived from an EMBL/GenBank/DDBJ whole genome shotgun (WGS) entry which is preliminary data.</text>
</comment>
<dbReference type="InterPro" id="IPR038590">
    <property type="entry name" value="YaeQ_sf"/>
</dbReference>
<reference evidence="2" key="1">
    <citation type="submission" date="2019-03" db="EMBL/GenBank/DDBJ databases">
        <title>Aquabacterium pictum sp.nov., the first bacteriochlorophyll a-containing freshwater bacterium in the genus Aquabacterium of the class Betaproteobacteria.</title>
        <authorList>
            <person name="Hirose S."/>
            <person name="Tank M."/>
            <person name="Hara E."/>
            <person name="Tamaki H."/>
            <person name="Takaichi S."/>
            <person name="Haruta S."/>
            <person name="Hanada S."/>
        </authorList>
    </citation>
    <scope>NUCLEOTIDE SEQUENCE [LARGE SCALE GENOMIC DNA]</scope>
    <source>
        <strain evidence="2">W35</strain>
    </source>
</reference>
<keyword evidence="2" id="KW-1185">Reference proteome</keyword>
<dbReference type="RefSeq" id="WP_137731432.1">
    <property type="nucleotide sequence ID" value="NZ_BJCL01000001.1"/>
</dbReference>
<evidence type="ECO:0008006" key="3">
    <source>
        <dbReference type="Google" id="ProtNLM"/>
    </source>
</evidence>
<evidence type="ECO:0000313" key="2">
    <source>
        <dbReference type="Proteomes" id="UP000301751"/>
    </source>
</evidence>
<evidence type="ECO:0000313" key="1">
    <source>
        <dbReference type="EMBL" id="GCL61709.1"/>
    </source>
</evidence>
<dbReference type="PIRSF" id="PIRSF011484">
    <property type="entry name" value="YaeQ"/>
    <property type="match status" value="1"/>
</dbReference>
<dbReference type="SUPFAM" id="SSF52980">
    <property type="entry name" value="Restriction endonuclease-like"/>
    <property type="match status" value="1"/>
</dbReference>
<dbReference type="EMBL" id="BJCL01000001">
    <property type="protein sequence ID" value="GCL61709.1"/>
    <property type="molecule type" value="Genomic_DNA"/>
</dbReference>
<dbReference type="AlphaFoldDB" id="A0A480AJ00"/>
<protein>
    <recommendedName>
        <fullName evidence="3">YaeQ family protein</fullName>
    </recommendedName>
</protein>
<organism evidence="1 2">
    <name type="scientific">Pseudaquabacterium pictum</name>
    <dbReference type="NCBI Taxonomy" id="2315236"/>
    <lineage>
        <taxon>Bacteria</taxon>
        <taxon>Pseudomonadati</taxon>
        <taxon>Pseudomonadota</taxon>
        <taxon>Betaproteobacteria</taxon>
        <taxon>Burkholderiales</taxon>
        <taxon>Sphaerotilaceae</taxon>
        <taxon>Pseudaquabacterium</taxon>
    </lineage>
</organism>
<accession>A0A480AJ00</accession>
<dbReference type="Proteomes" id="UP000301751">
    <property type="component" value="Unassembled WGS sequence"/>
</dbReference>
<dbReference type="InterPro" id="IPR011335">
    <property type="entry name" value="Restrct_endonuc-II-like"/>
</dbReference>
<dbReference type="Gene3D" id="3.10.640.10">
    <property type="entry name" value="Restriction endonuclease-like alpha-beta roll domain"/>
    <property type="match status" value="1"/>
</dbReference>
<dbReference type="PANTHER" id="PTHR38784">
    <property type="entry name" value="SUCROSE PHOSPHORYLASE"/>
    <property type="match status" value="1"/>
</dbReference>
<dbReference type="InterPro" id="IPR009822">
    <property type="entry name" value="YaeQ"/>
</dbReference>
<dbReference type="Pfam" id="PF07152">
    <property type="entry name" value="YaeQ"/>
    <property type="match status" value="1"/>
</dbReference>